<gene>
    <name evidence="1" type="ORF">TPSB3V08_LOCUS7019</name>
</gene>
<dbReference type="EMBL" id="OD004345">
    <property type="protein sequence ID" value="CAD7409786.1"/>
    <property type="molecule type" value="Genomic_DNA"/>
</dbReference>
<name>A0A7R9D868_TIMPO</name>
<proteinExistence type="predicted"/>
<protein>
    <submittedName>
        <fullName evidence="1">Uncharacterized protein</fullName>
    </submittedName>
</protein>
<evidence type="ECO:0000313" key="1">
    <source>
        <dbReference type="EMBL" id="CAD7409786.1"/>
    </source>
</evidence>
<dbReference type="AlphaFoldDB" id="A0A7R9D868"/>
<sequence>MVGNVALRPYLDCLVGNTPFLSVSVSKMEYMALSIDTTSMGVILLQISVKVTTSENKIDTLLNICNKYTLQGVRAVACCQGKQSLSHMFSPTGHFIGSARDIPHIRVYSRWYFALALKGLKINQLYKNILLCSSLILCSVVLAGRAQCCLQDAGRYIRVKVNENDKILVLKSAWTAEQLKKRFRNHNKLLSNIQKVIPKHLADDESDQNLQVSMGLSPVRSLSATCLGIIWYSNSSVRFISSSNLRMLSSSFLDFCCSWSRASFSSTDCCVPANIRSLHTFGS</sequence>
<organism evidence="1">
    <name type="scientific">Timema poppense</name>
    <name type="common">Walking stick</name>
    <dbReference type="NCBI Taxonomy" id="170557"/>
    <lineage>
        <taxon>Eukaryota</taxon>
        <taxon>Metazoa</taxon>
        <taxon>Ecdysozoa</taxon>
        <taxon>Arthropoda</taxon>
        <taxon>Hexapoda</taxon>
        <taxon>Insecta</taxon>
        <taxon>Pterygota</taxon>
        <taxon>Neoptera</taxon>
        <taxon>Polyneoptera</taxon>
        <taxon>Phasmatodea</taxon>
        <taxon>Timematodea</taxon>
        <taxon>Timematoidea</taxon>
        <taxon>Timematidae</taxon>
        <taxon>Timema</taxon>
    </lineage>
</organism>
<reference evidence="1" key="1">
    <citation type="submission" date="2020-11" db="EMBL/GenBank/DDBJ databases">
        <authorList>
            <person name="Tran Van P."/>
        </authorList>
    </citation>
    <scope>NUCLEOTIDE SEQUENCE</scope>
</reference>
<accession>A0A7R9D868</accession>